<proteinExistence type="predicted"/>
<dbReference type="AlphaFoldDB" id="A0AA35VW43"/>
<evidence type="ECO:0000313" key="4">
    <source>
        <dbReference type="EMBL" id="CAI9269382.1"/>
    </source>
</evidence>
<dbReference type="InterPro" id="IPR016039">
    <property type="entry name" value="Thiolase-like"/>
</dbReference>
<dbReference type="Proteomes" id="UP001177003">
    <property type="component" value="Chromosome 1"/>
</dbReference>
<dbReference type="EMBL" id="OX465077">
    <property type="protein sequence ID" value="CAI9269382.1"/>
    <property type="molecule type" value="Genomic_DNA"/>
</dbReference>
<protein>
    <recommendedName>
        <fullName evidence="1">beta-ketoacyl-[acyl-carrier-protein] synthase I</fullName>
        <ecNumber evidence="1">2.3.1.41</ecNumber>
    </recommendedName>
</protein>
<dbReference type="InterPro" id="IPR000794">
    <property type="entry name" value="Beta-ketoacyl_synthase"/>
</dbReference>
<gene>
    <name evidence="4" type="ORF">LSALG_LOCUS9761</name>
</gene>
<organism evidence="4 5">
    <name type="scientific">Lactuca saligna</name>
    <name type="common">Willowleaf lettuce</name>
    <dbReference type="NCBI Taxonomy" id="75948"/>
    <lineage>
        <taxon>Eukaryota</taxon>
        <taxon>Viridiplantae</taxon>
        <taxon>Streptophyta</taxon>
        <taxon>Embryophyta</taxon>
        <taxon>Tracheophyta</taxon>
        <taxon>Spermatophyta</taxon>
        <taxon>Magnoliopsida</taxon>
        <taxon>eudicotyledons</taxon>
        <taxon>Gunneridae</taxon>
        <taxon>Pentapetalae</taxon>
        <taxon>asterids</taxon>
        <taxon>campanulids</taxon>
        <taxon>Asterales</taxon>
        <taxon>Asteraceae</taxon>
        <taxon>Cichorioideae</taxon>
        <taxon>Cichorieae</taxon>
        <taxon>Lactucinae</taxon>
        <taxon>Lactuca</taxon>
    </lineage>
</organism>
<dbReference type="GO" id="GO:0004315">
    <property type="term" value="F:3-oxoacyl-[acyl-carrier-protein] synthase activity"/>
    <property type="evidence" value="ECO:0007669"/>
    <property type="project" value="UniProtKB-EC"/>
</dbReference>
<evidence type="ECO:0000256" key="1">
    <source>
        <dbReference type="ARBA" id="ARBA00013191"/>
    </source>
</evidence>
<evidence type="ECO:0000256" key="2">
    <source>
        <dbReference type="ARBA" id="ARBA00022679"/>
    </source>
</evidence>
<accession>A0AA35VW43</accession>
<dbReference type="PANTHER" id="PTHR11712:SF357">
    <property type="entry name" value="3-OXOACYL-[ACYL-CARRIER-PROTEIN] SYNTHASE"/>
    <property type="match status" value="1"/>
</dbReference>
<dbReference type="GO" id="GO:0005739">
    <property type="term" value="C:mitochondrion"/>
    <property type="evidence" value="ECO:0007669"/>
    <property type="project" value="TreeGrafter"/>
</dbReference>
<keyword evidence="2" id="KW-0808">Transferase</keyword>
<reference evidence="4" key="1">
    <citation type="submission" date="2023-04" db="EMBL/GenBank/DDBJ databases">
        <authorList>
            <person name="Vijverberg K."/>
            <person name="Xiong W."/>
            <person name="Schranz E."/>
        </authorList>
    </citation>
    <scope>NUCLEOTIDE SEQUENCE</scope>
</reference>
<evidence type="ECO:0000259" key="3">
    <source>
        <dbReference type="Pfam" id="PF00109"/>
    </source>
</evidence>
<dbReference type="Gene3D" id="3.40.47.10">
    <property type="match status" value="1"/>
</dbReference>
<dbReference type="Pfam" id="PF00109">
    <property type="entry name" value="ketoacyl-synt"/>
    <property type="match status" value="1"/>
</dbReference>
<feature type="domain" description="Beta-ketoacyl synthase-like N-terminal" evidence="3">
    <location>
        <begin position="59"/>
        <end position="111"/>
    </location>
</feature>
<name>A0AA35VW43_LACSI</name>
<dbReference type="EC" id="2.3.1.41" evidence="1"/>
<dbReference type="PANTHER" id="PTHR11712">
    <property type="entry name" value="POLYKETIDE SYNTHASE-RELATED"/>
    <property type="match status" value="1"/>
</dbReference>
<evidence type="ECO:0000313" key="5">
    <source>
        <dbReference type="Proteomes" id="UP001177003"/>
    </source>
</evidence>
<sequence length="129" mass="14167">METQHIILLKNPSLFLLPKSSSSTTFKSPARLGRTFRHVLLASHPSSGAAPKREKDAKKRVVITGMGLVSVFGNDVDTYYDRLLAGESGISLIDKFDASIFPTRFSGQIRGFKSNGYIDAKSDSRLDDC</sequence>
<dbReference type="InterPro" id="IPR014030">
    <property type="entry name" value="Ketoacyl_synth_N"/>
</dbReference>
<keyword evidence="5" id="KW-1185">Reference proteome</keyword>
<dbReference type="GO" id="GO:0006633">
    <property type="term" value="P:fatty acid biosynthetic process"/>
    <property type="evidence" value="ECO:0007669"/>
    <property type="project" value="TreeGrafter"/>
</dbReference>
<dbReference type="SUPFAM" id="SSF53901">
    <property type="entry name" value="Thiolase-like"/>
    <property type="match status" value="1"/>
</dbReference>